<evidence type="ECO:0000313" key="3">
    <source>
        <dbReference type="EMBL" id="KZC13298.1"/>
    </source>
</evidence>
<accession>A0A154PPW9</accession>
<dbReference type="Proteomes" id="UP000076502">
    <property type="component" value="Unassembled WGS sequence"/>
</dbReference>
<dbReference type="AlphaFoldDB" id="A0A154PPW9"/>
<proteinExistence type="predicted"/>
<name>A0A154PPW9_DUFNO</name>
<dbReference type="Pfam" id="PF11817">
    <property type="entry name" value="Foie-gras_1"/>
    <property type="match status" value="1"/>
</dbReference>
<evidence type="ECO:0000259" key="1">
    <source>
        <dbReference type="Pfam" id="PF07919"/>
    </source>
</evidence>
<keyword evidence="4" id="KW-1185">Reference proteome</keyword>
<gene>
    <name evidence="3" type="ORF">WN55_05604</name>
</gene>
<dbReference type="EMBL" id="KQ434998">
    <property type="protein sequence ID" value="KZC13298.1"/>
    <property type="molecule type" value="Genomic_DNA"/>
</dbReference>
<dbReference type="PANTHER" id="PTHR14374:SF0">
    <property type="entry name" value="TRAFFICKING PROTEIN PARTICLE COMPLEX SUBUNIT 11"/>
    <property type="match status" value="1"/>
</dbReference>
<dbReference type="GO" id="GO:0005737">
    <property type="term" value="C:cytoplasm"/>
    <property type="evidence" value="ECO:0007669"/>
    <property type="project" value="TreeGrafter"/>
</dbReference>
<feature type="domain" description="Gryzun putative trafficking through Golgi" evidence="1">
    <location>
        <begin position="942"/>
        <end position="1045"/>
    </location>
</feature>
<dbReference type="InterPro" id="IPR021773">
    <property type="entry name" value="TPC11"/>
</dbReference>
<dbReference type="PANTHER" id="PTHR14374">
    <property type="entry name" value="FOIE GRAS"/>
    <property type="match status" value="1"/>
</dbReference>
<organism evidence="3 4">
    <name type="scientific">Dufourea novaeangliae</name>
    <name type="common">Sweat bee</name>
    <dbReference type="NCBI Taxonomy" id="178035"/>
    <lineage>
        <taxon>Eukaryota</taxon>
        <taxon>Metazoa</taxon>
        <taxon>Ecdysozoa</taxon>
        <taxon>Arthropoda</taxon>
        <taxon>Hexapoda</taxon>
        <taxon>Insecta</taxon>
        <taxon>Pterygota</taxon>
        <taxon>Neoptera</taxon>
        <taxon>Endopterygota</taxon>
        <taxon>Hymenoptera</taxon>
        <taxon>Apocrita</taxon>
        <taxon>Aculeata</taxon>
        <taxon>Apoidea</taxon>
        <taxon>Anthophila</taxon>
        <taxon>Halictidae</taxon>
        <taxon>Rophitinae</taxon>
        <taxon>Dufourea</taxon>
    </lineage>
</organism>
<evidence type="ECO:0000313" key="4">
    <source>
        <dbReference type="Proteomes" id="UP000076502"/>
    </source>
</evidence>
<dbReference type="OrthoDB" id="6278596at2759"/>
<dbReference type="STRING" id="178035.A0A154PPW9"/>
<dbReference type="InterPro" id="IPR012880">
    <property type="entry name" value="Gryzun"/>
</dbReference>
<sequence length="1117" mass="127023">MFELPTELTAKPLALIGLTGLDIANPVHRSIWDAFSNNRRLENSVIQFKLLSPTHEFPTVKPKRNSYEWYIPKGILKRNWMNKYLNEIPAVVVVFYDLDWNDPQWNDKKMECASKVQTLRNALEGRSTKIAVVLIQHCTQPPPGSEDALATERATAVCGACELPPKLLYILPHGNHLLGYTSRLENALYDLAQSFYHHEYRIIKGHKDQLNKTVHQHLFVRHQFKMAFLNELKQDQNIAKKHYEQSYNNLSEIKMTDTNAMEMKTVACFINYKLCKIMFNLNVPKEAISQFRHHTDRFKPRTGPKELIFEHHAWMCSQFSTFAELFDEAIRQGLPAVQTQHPGYYFQLAAQHAGLRLTACKEFCQNISSYPNPDPLAGEDKLEFYGQRPWRPGKLSAEPADPGKEAIAIQALQYKEKYTVDHSKIIIALLGNAISQFKLYRCPRMRRVLVVQMAEEYYNCKDYGKVLTLLMHMLWEYRGERWPVLITNILKNALRAAYLSTSIQDYITLAFEALGPSTTFPENYKAAMYTNIVNILNKKPPNPEPNLPDDVKLPALDKWVMELNQSEPIVFKIDDNNMSSFVEVKARFLQPKYAINSTVSVEVIVRNLYNGIIEFSKVSITIDSPGYSSEFIIADAQSSNLIFNAKETKKFLYQFQATQTTDGSEIRITTISLYMGNDTVCCILLRFSAVGKETNFLSQLYPEIQQFCRGEFETMQPLVSAEITQEESSLSISAESNNPALLGEWLPIRISVTANENILSAVLNVSLVSDMAHEQSTELSLTMVNKQSVISIPIDNLEKSSSSNQTVYLRAHKVGDRNIHIKVEYSNSEQIKGIKELTYLLSVAKPFEVSTLFYTTLFEPLTKGFINEPFIIMPHISCVSPWPINIIGTSIELGDSIERENRDESVSVLAGITLSEGETGTDSYCLIPKIGSEQPVSTGVYTIKWKRTNSENALETSSSVTLAPLWVEDAVIGLEAKLPPHGCVRTPLLVSYFIKNHSDYMITLRLTMEPSDAFMFAGQKEVDVYILPKNKRKVEWILRPLVAGFVQLPTLSLAVPSDEEHKVSKARISEVIERSVPSHIYILVNNTILFYNANCNLILIRWLYFSVADIANLRRMN</sequence>
<protein>
    <submittedName>
        <fullName evidence="3">Trafficking protein particle complex subunit 11</fullName>
    </submittedName>
</protein>
<feature type="domain" description="Trafficking protein particle complex subunit 11" evidence="2">
    <location>
        <begin position="260"/>
        <end position="514"/>
    </location>
</feature>
<reference evidence="3 4" key="1">
    <citation type="submission" date="2015-07" db="EMBL/GenBank/DDBJ databases">
        <title>The genome of Dufourea novaeangliae.</title>
        <authorList>
            <person name="Pan H."/>
            <person name="Kapheim K."/>
        </authorList>
    </citation>
    <scope>NUCLEOTIDE SEQUENCE [LARGE SCALE GENOMIC DNA]</scope>
    <source>
        <strain evidence="3">0120121106</strain>
        <tissue evidence="3">Whole body</tissue>
    </source>
</reference>
<dbReference type="Pfam" id="PF07919">
    <property type="entry name" value="Gryzun"/>
    <property type="match status" value="1"/>
</dbReference>
<evidence type="ECO:0000259" key="2">
    <source>
        <dbReference type="Pfam" id="PF11817"/>
    </source>
</evidence>